<dbReference type="AlphaFoldDB" id="A0A1N6EAP4"/>
<dbReference type="Pfam" id="PF07715">
    <property type="entry name" value="Plug"/>
    <property type="match status" value="1"/>
</dbReference>
<evidence type="ECO:0000256" key="1">
    <source>
        <dbReference type="ARBA" id="ARBA00004571"/>
    </source>
</evidence>
<keyword evidence="4 10" id="KW-0812">Transmembrane</keyword>
<dbReference type="PROSITE" id="PS52016">
    <property type="entry name" value="TONB_DEPENDENT_REC_3"/>
    <property type="match status" value="1"/>
</dbReference>
<keyword evidence="15" id="KW-1185">Reference proteome</keyword>
<dbReference type="InterPro" id="IPR036942">
    <property type="entry name" value="Beta-barrel_TonB_sf"/>
</dbReference>
<proteinExistence type="inferred from homology"/>
<sequence length="751" mass="85215">MFRFSLNKIIASILSILFWFPPVLAQEKARVISNSGETIPFATIQVMNGKGITTDLEGRFDLDQELRNKRFQILALGHQSKWYYLTDHDTITVFKLKEEINELDPVVVTGNYEPQSARNSVYQVRSIEKETLQNRASTTIQEALNTQLGIRFSQDNALGSSNMELLGLSGQNVKILVDGVPMVGRQGTSNEININQIDVNRIERIEIVEGPMSVVYGADALAGVINIITKKDLGNTWSLSARIQEETVGSEYQPFTRKGNHTRSVSGNYGMNKWNFGASFSQNNFGGWKGKKTGRDYEWLPKDQIFLNLSASWTGKSFYADYQLDYLDETVFSYGADARFEILDQQFITSRWMHRISGRWESSNGIGLTWQGAYTDYSRDSETWVTQVYSGEKYQSQAEGANSTIHYQGFTWRMMVDWKLGNTLRLNPGVDIHLEKGAGERIVSNDGIRDYAVFLSAEWVPNPKISIKPGIRKTWNSAYEAPPIIPSINSKWNLSDQLAIRFAYAYGFRAPSTRELYFNFFDASHRISGNPNLKAENSNSFNGSLDWKKQVSQGIQLKTVLSGFYNDLSNRIAYAQDPDNMQVTTLINVDRYKTTGLTLGESLSMKNWNFNLGFSYIGRYNQLSQEESNLPAFVWTPEITSDISYQIKPWKTTASLFYKWTGSLPGYEISLDENGNPQPKEIELDGYQWMDLTFKKEIRTNLNVHMGIKNLFNITQINSSSESGAAHGMGSQRPIGYGRSYFLGLTYQLKN</sequence>
<dbReference type="CDD" id="cd01347">
    <property type="entry name" value="ligand_gated_channel"/>
    <property type="match status" value="1"/>
</dbReference>
<organism evidence="14 15">
    <name type="scientific">Algoriphagus halophilus</name>
    <dbReference type="NCBI Taxonomy" id="226505"/>
    <lineage>
        <taxon>Bacteria</taxon>
        <taxon>Pseudomonadati</taxon>
        <taxon>Bacteroidota</taxon>
        <taxon>Cytophagia</taxon>
        <taxon>Cytophagales</taxon>
        <taxon>Cyclobacteriaceae</taxon>
        <taxon>Algoriphagus</taxon>
    </lineage>
</organism>
<dbReference type="Gene3D" id="2.170.130.10">
    <property type="entry name" value="TonB-dependent receptor, plug domain"/>
    <property type="match status" value="1"/>
</dbReference>
<keyword evidence="8 14" id="KW-0675">Receptor</keyword>
<dbReference type="STRING" id="226505.SAMN05444394_1904"/>
<dbReference type="GO" id="GO:0044718">
    <property type="term" value="P:siderophore transmembrane transport"/>
    <property type="evidence" value="ECO:0007669"/>
    <property type="project" value="TreeGrafter"/>
</dbReference>
<dbReference type="InterPro" id="IPR008969">
    <property type="entry name" value="CarboxyPept-like_regulatory"/>
</dbReference>
<comment type="subcellular location">
    <subcellularLocation>
        <location evidence="1 10">Cell outer membrane</location>
        <topology evidence="1 10">Multi-pass membrane protein</topology>
    </subcellularLocation>
</comment>
<dbReference type="Proteomes" id="UP000185221">
    <property type="component" value="Unassembled WGS sequence"/>
</dbReference>
<keyword evidence="5" id="KW-0732">Signal</keyword>
<dbReference type="InterPro" id="IPR000531">
    <property type="entry name" value="Beta-barrel_TonB"/>
</dbReference>
<dbReference type="PANTHER" id="PTHR30069">
    <property type="entry name" value="TONB-DEPENDENT OUTER MEMBRANE RECEPTOR"/>
    <property type="match status" value="1"/>
</dbReference>
<evidence type="ECO:0000256" key="10">
    <source>
        <dbReference type="PROSITE-ProRule" id="PRU01360"/>
    </source>
</evidence>
<keyword evidence="6 11" id="KW-0798">TonB box</keyword>
<evidence type="ECO:0000256" key="9">
    <source>
        <dbReference type="ARBA" id="ARBA00023237"/>
    </source>
</evidence>
<protein>
    <submittedName>
        <fullName evidence="14">Outer membrane receptor for ferrienterochelin and colicins</fullName>
    </submittedName>
</protein>
<evidence type="ECO:0000313" key="15">
    <source>
        <dbReference type="Proteomes" id="UP000185221"/>
    </source>
</evidence>
<dbReference type="Gene3D" id="2.40.170.20">
    <property type="entry name" value="TonB-dependent receptor, beta-barrel domain"/>
    <property type="match status" value="1"/>
</dbReference>
<dbReference type="GO" id="GO:0009279">
    <property type="term" value="C:cell outer membrane"/>
    <property type="evidence" value="ECO:0007669"/>
    <property type="project" value="UniProtKB-SubCell"/>
</dbReference>
<evidence type="ECO:0000259" key="13">
    <source>
        <dbReference type="Pfam" id="PF07715"/>
    </source>
</evidence>
<dbReference type="RefSeq" id="WP_074224584.1">
    <property type="nucleotide sequence ID" value="NZ_FSRC01000001.1"/>
</dbReference>
<keyword evidence="9 10" id="KW-0998">Cell outer membrane</keyword>
<dbReference type="InterPro" id="IPR039426">
    <property type="entry name" value="TonB-dep_rcpt-like"/>
</dbReference>
<accession>A0A1N6EAP4</accession>
<dbReference type="PANTHER" id="PTHR30069:SF29">
    <property type="entry name" value="HEMOGLOBIN AND HEMOGLOBIN-HAPTOGLOBIN-BINDING PROTEIN 1-RELATED"/>
    <property type="match status" value="1"/>
</dbReference>
<dbReference type="SUPFAM" id="SSF49464">
    <property type="entry name" value="Carboxypeptidase regulatory domain-like"/>
    <property type="match status" value="1"/>
</dbReference>
<evidence type="ECO:0000256" key="3">
    <source>
        <dbReference type="ARBA" id="ARBA00022452"/>
    </source>
</evidence>
<evidence type="ECO:0000256" key="8">
    <source>
        <dbReference type="ARBA" id="ARBA00023170"/>
    </source>
</evidence>
<comment type="similarity">
    <text evidence="10 11">Belongs to the TonB-dependent receptor family.</text>
</comment>
<dbReference type="Pfam" id="PF00593">
    <property type="entry name" value="TonB_dep_Rec_b-barrel"/>
    <property type="match status" value="1"/>
</dbReference>
<name>A0A1N6EAP4_9BACT</name>
<dbReference type="InterPro" id="IPR012910">
    <property type="entry name" value="Plug_dom"/>
</dbReference>
<evidence type="ECO:0000256" key="2">
    <source>
        <dbReference type="ARBA" id="ARBA00022448"/>
    </source>
</evidence>
<keyword evidence="7 10" id="KW-0472">Membrane</keyword>
<dbReference type="GO" id="GO:0015344">
    <property type="term" value="F:siderophore uptake transmembrane transporter activity"/>
    <property type="evidence" value="ECO:0007669"/>
    <property type="project" value="TreeGrafter"/>
</dbReference>
<dbReference type="InterPro" id="IPR037066">
    <property type="entry name" value="Plug_dom_sf"/>
</dbReference>
<feature type="domain" description="TonB-dependent receptor-like beta-barrel" evidence="12">
    <location>
        <begin position="259"/>
        <end position="711"/>
    </location>
</feature>
<evidence type="ECO:0000256" key="5">
    <source>
        <dbReference type="ARBA" id="ARBA00022729"/>
    </source>
</evidence>
<evidence type="ECO:0000256" key="7">
    <source>
        <dbReference type="ARBA" id="ARBA00023136"/>
    </source>
</evidence>
<dbReference type="SUPFAM" id="SSF56935">
    <property type="entry name" value="Porins"/>
    <property type="match status" value="1"/>
</dbReference>
<keyword evidence="3 10" id="KW-1134">Transmembrane beta strand</keyword>
<evidence type="ECO:0000256" key="11">
    <source>
        <dbReference type="RuleBase" id="RU003357"/>
    </source>
</evidence>
<gene>
    <name evidence="14" type="ORF">SAMN05444394_1904</name>
</gene>
<dbReference type="OrthoDB" id="1109239at2"/>
<evidence type="ECO:0000256" key="6">
    <source>
        <dbReference type="ARBA" id="ARBA00023077"/>
    </source>
</evidence>
<evidence type="ECO:0000313" key="14">
    <source>
        <dbReference type="EMBL" id="SIN80041.1"/>
    </source>
</evidence>
<feature type="domain" description="TonB-dependent receptor plug" evidence="13">
    <location>
        <begin position="118"/>
        <end position="224"/>
    </location>
</feature>
<reference evidence="15" key="1">
    <citation type="submission" date="2016-11" db="EMBL/GenBank/DDBJ databases">
        <authorList>
            <person name="Varghese N."/>
            <person name="Submissions S."/>
        </authorList>
    </citation>
    <scope>NUCLEOTIDE SEQUENCE [LARGE SCALE GENOMIC DNA]</scope>
    <source>
        <strain evidence="15">DSM 15292</strain>
    </source>
</reference>
<keyword evidence="2 10" id="KW-0813">Transport</keyword>
<dbReference type="EMBL" id="FSRC01000001">
    <property type="protein sequence ID" value="SIN80041.1"/>
    <property type="molecule type" value="Genomic_DNA"/>
</dbReference>
<evidence type="ECO:0000259" key="12">
    <source>
        <dbReference type="Pfam" id="PF00593"/>
    </source>
</evidence>
<evidence type="ECO:0000256" key="4">
    <source>
        <dbReference type="ARBA" id="ARBA00022692"/>
    </source>
</evidence>